<dbReference type="SUPFAM" id="SSF46785">
    <property type="entry name" value="Winged helix' DNA-binding domain"/>
    <property type="match status" value="1"/>
</dbReference>
<evidence type="ECO:0000313" key="7">
    <source>
        <dbReference type="Proteomes" id="UP000192920"/>
    </source>
</evidence>
<proteinExistence type="inferred from homology"/>
<dbReference type="PANTHER" id="PTHR30118">
    <property type="entry name" value="HTH-TYPE TRANSCRIPTIONAL REGULATOR LEUO-RELATED"/>
    <property type="match status" value="1"/>
</dbReference>
<dbReference type="InterPro" id="IPR050389">
    <property type="entry name" value="LysR-type_TF"/>
</dbReference>
<feature type="domain" description="HTH lysR-type" evidence="5">
    <location>
        <begin position="1"/>
        <end position="61"/>
    </location>
</feature>
<dbReference type="PANTHER" id="PTHR30118:SF15">
    <property type="entry name" value="TRANSCRIPTIONAL REGULATORY PROTEIN"/>
    <property type="match status" value="1"/>
</dbReference>
<accession>A0A1Y6BZB1</accession>
<dbReference type="STRING" id="1123014.SAMN02745746_02633"/>
<dbReference type="SUPFAM" id="SSF53850">
    <property type="entry name" value="Periplasmic binding protein-like II"/>
    <property type="match status" value="1"/>
</dbReference>
<reference evidence="7" key="1">
    <citation type="submission" date="2017-04" db="EMBL/GenBank/DDBJ databases">
        <authorList>
            <person name="Varghese N."/>
            <person name="Submissions S."/>
        </authorList>
    </citation>
    <scope>NUCLEOTIDE SEQUENCE [LARGE SCALE GENOMIC DNA]</scope>
    <source>
        <strain evidence="7">DSM 22618</strain>
    </source>
</reference>
<evidence type="ECO:0000256" key="2">
    <source>
        <dbReference type="ARBA" id="ARBA00023015"/>
    </source>
</evidence>
<dbReference type="EMBL" id="FXAG01000014">
    <property type="protein sequence ID" value="SMF33127.1"/>
    <property type="molecule type" value="Genomic_DNA"/>
</dbReference>
<dbReference type="Gene3D" id="3.40.190.10">
    <property type="entry name" value="Periplasmic binding protein-like II"/>
    <property type="match status" value="2"/>
</dbReference>
<dbReference type="PRINTS" id="PR00039">
    <property type="entry name" value="HTHLYSR"/>
</dbReference>
<keyword evidence="2" id="KW-0805">Transcription regulation</keyword>
<evidence type="ECO:0000256" key="1">
    <source>
        <dbReference type="ARBA" id="ARBA00009437"/>
    </source>
</evidence>
<keyword evidence="3 6" id="KW-0238">DNA-binding</keyword>
<evidence type="ECO:0000313" key="6">
    <source>
        <dbReference type="EMBL" id="SMF33127.1"/>
    </source>
</evidence>
<keyword evidence="7" id="KW-1185">Reference proteome</keyword>
<gene>
    <name evidence="6" type="ORF">SAMN02745746_02633</name>
</gene>
<organism evidence="6 7">
    <name type="scientific">Pseudogulbenkiania subflava DSM 22618</name>
    <dbReference type="NCBI Taxonomy" id="1123014"/>
    <lineage>
        <taxon>Bacteria</taxon>
        <taxon>Pseudomonadati</taxon>
        <taxon>Pseudomonadota</taxon>
        <taxon>Betaproteobacteria</taxon>
        <taxon>Neisseriales</taxon>
        <taxon>Chromobacteriaceae</taxon>
        <taxon>Pseudogulbenkiania</taxon>
    </lineage>
</organism>
<dbReference type="InterPro" id="IPR000847">
    <property type="entry name" value="LysR_HTH_N"/>
</dbReference>
<comment type="similarity">
    <text evidence="1">Belongs to the LysR transcriptional regulatory family.</text>
</comment>
<dbReference type="GO" id="GO:0003677">
    <property type="term" value="F:DNA binding"/>
    <property type="evidence" value="ECO:0007669"/>
    <property type="project" value="UniProtKB-KW"/>
</dbReference>
<dbReference type="InterPro" id="IPR036390">
    <property type="entry name" value="WH_DNA-bd_sf"/>
</dbReference>
<dbReference type="RefSeq" id="WP_085276792.1">
    <property type="nucleotide sequence ID" value="NZ_FXAG01000014.1"/>
</dbReference>
<dbReference type="CDD" id="cd08459">
    <property type="entry name" value="PBP2_DntR_NahR_LinR_like"/>
    <property type="match status" value="1"/>
</dbReference>
<dbReference type="Pfam" id="PF03466">
    <property type="entry name" value="LysR_substrate"/>
    <property type="match status" value="1"/>
</dbReference>
<name>A0A1Y6BZB1_9NEIS</name>
<dbReference type="Gene3D" id="1.10.10.10">
    <property type="entry name" value="Winged helix-like DNA-binding domain superfamily/Winged helix DNA-binding domain"/>
    <property type="match status" value="1"/>
</dbReference>
<dbReference type="InterPro" id="IPR005119">
    <property type="entry name" value="LysR_subst-bd"/>
</dbReference>
<dbReference type="AlphaFoldDB" id="A0A1Y6BZB1"/>
<keyword evidence="4" id="KW-0804">Transcription</keyword>
<dbReference type="Pfam" id="PF00126">
    <property type="entry name" value="HTH_1"/>
    <property type="match status" value="1"/>
</dbReference>
<protein>
    <submittedName>
        <fullName evidence="6">DNA-binding transcriptional regulator, LysR family</fullName>
    </submittedName>
</protein>
<dbReference type="GO" id="GO:0003700">
    <property type="term" value="F:DNA-binding transcription factor activity"/>
    <property type="evidence" value="ECO:0007669"/>
    <property type="project" value="InterPro"/>
</dbReference>
<evidence type="ECO:0000256" key="3">
    <source>
        <dbReference type="ARBA" id="ARBA00023125"/>
    </source>
</evidence>
<sequence>MQTADVRLLQVFDEIYKTRSVTRAADNLGLGQPAVSIALAKLREHFDDPLFVRIANGMEPTPMARELERAVRQALDALDLVFGHRIDFDPASSERTFCISMTDISQLVLLPKLWAHLRKTSPGVHIDIVPLSAETPRMLETGEADLALGFMPQLEAGFYQQSLFRQRYVCVASTDHPRIRDELTLAQFETEEHAVVTSSGTGHLILDREIARQGITRHIALRVPNYLGIAFVVEQTDMLVMIPERLAQVLEGRGRFKVFPVPFELPDYAVKQHWHERYHHDPGNRWLRRVISELLSAATPAA</sequence>
<dbReference type="InterPro" id="IPR036388">
    <property type="entry name" value="WH-like_DNA-bd_sf"/>
</dbReference>
<evidence type="ECO:0000259" key="5">
    <source>
        <dbReference type="PROSITE" id="PS50931"/>
    </source>
</evidence>
<dbReference type="Proteomes" id="UP000192920">
    <property type="component" value="Unassembled WGS sequence"/>
</dbReference>
<dbReference type="PROSITE" id="PS50931">
    <property type="entry name" value="HTH_LYSR"/>
    <property type="match status" value="1"/>
</dbReference>
<evidence type="ECO:0000256" key="4">
    <source>
        <dbReference type="ARBA" id="ARBA00023163"/>
    </source>
</evidence>